<name>A0A212L1D2_9HYPH</name>
<organism evidence="2">
    <name type="scientific">uncultured Pleomorphomonas sp</name>
    <dbReference type="NCBI Taxonomy" id="442121"/>
    <lineage>
        <taxon>Bacteria</taxon>
        <taxon>Pseudomonadati</taxon>
        <taxon>Pseudomonadota</taxon>
        <taxon>Alphaproteobacteria</taxon>
        <taxon>Hyphomicrobiales</taxon>
        <taxon>Pleomorphomonadaceae</taxon>
        <taxon>Pleomorphomonas</taxon>
        <taxon>environmental samples</taxon>
    </lineage>
</organism>
<gene>
    <name evidence="2" type="ORF">KL86PLE_100105</name>
</gene>
<feature type="region of interest" description="Disordered" evidence="1">
    <location>
        <begin position="41"/>
        <end position="66"/>
    </location>
</feature>
<reference evidence="2" key="1">
    <citation type="submission" date="2016-08" db="EMBL/GenBank/DDBJ databases">
        <authorList>
            <person name="Seilhamer J.J."/>
        </authorList>
    </citation>
    <scope>NUCLEOTIDE SEQUENCE</scope>
    <source>
        <strain evidence="2">86</strain>
    </source>
</reference>
<dbReference type="EMBL" id="FMJD01000002">
    <property type="protein sequence ID" value="SCM71328.1"/>
    <property type="molecule type" value="Genomic_DNA"/>
</dbReference>
<sequence length="66" mass="7120">MSRVRRRAPAPIADALSQSDMIWQSPEREAAYVTRESGGFQDKVAPDSSLGASFCPRSSACAEDDS</sequence>
<protein>
    <submittedName>
        <fullName evidence="2">Uncharacterized protein</fullName>
    </submittedName>
</protein>
<accession>A0A212L1D2</accession>
<evidence type="ECO:0000313" key="2">
    <source>
        <dbReference type="EMBL" id="SCM71328.1"/>
    </source>
</evidence>
<proteinExistence type="predicted"/>
<dbReference type="AlphaFoldDB" id="A0A212L1D2"/>
<evidence type="ECO:0000256" key="1">
    <source>
        <dbReference type="SAM" id="MobiDB-lite"/>
    </source>
</evidence>